<accession>A0A927EZQ6</accession>
<dbReference type="EMBL" id="JACXYU010000007">
    <property type="protein sequence ID" value="MBD3932965.1"/>
    <property type="molecule type" value="Genomic_DNA"/>
</dbReference>
<dbReference type="Proteomes" id="UP000632289">
    <property type="component" value="Unassembled WGS sequence"/>
</dbReference>
<reference evidence="1" key="1">
    <citation type="submission" date="2020-09" db="EMBL/GenBank/DDBJ databases">
        <title>Secondary metabolite and genome analysis of marine Streptomyces chumphonensis KK1-2T.</title>
        <authorList>
            <person name="Phongsopitanun W."/>
            <person name="Kanchanasin P."/>
            <person name="Pittayakhajonwut P."/>
            <person name="Suwanborirux K."/>
            <person name="Tanasupawat S."/>
        </authorList>
    </citation>
    <scope>NUCLEOTIDE SEQUENCE</scope>
    <source>
        <strain evidence="1">KK1-2</strain>
    </source>
</reference>
<comment type="caution">
    <text evidence="1">The sequence shown here is derived from an EMBL/GenBank/DDBJ whole genome shotgun (WGS) entry which is preliminary data.</text>
</comment>
<proteinExistence type="predicted"/>
<keyword evidence="2" id="KW-1185">Reference proteome</keyword>
<protein>
    <submittedName>
        <fullName evidence="1">Uncharacterized protein</fullName>
    </submittedName>
</protein>
<evidence type="ECO:0000313" key="2">
    <source>
        <dbReference type="Proteomes" id="UP000632289"/>
    </source>
</evidence>
<sequence length="62" mass="6416">MLPLNEPLTDQATREALAQDVDAALNATEADGTFRDTSECAGLLLLAGAVLLSPPAPRPKKG</sequence>
<gene>
    <name evidence="1" type="ORF">IF129_15575</name>
</gene>
<organism evidence="1 2">
    <name type="scientific">Streptomyces chumphonensis</name>
    <dbReference type="NCBI Taxonomy" id="1214925"/>
    <lineage>
        <taxon>Bacteria</taxon>
        <taxon>Bacillati</taxon>
        <taxon>Actinomycetota</taxon>
        <taxon>Actinomycetes</taxon>
        <taxon>Kitasatosporales</taxon>
        <taxon>Streptomycetaceae</taxon>
        <taxon>Streptomyces</taxon>
    </lineage>
</organism>
<evidence type="ECO:0000313" key="1">
    <source>
        <dbReference type="EMBL" id="MBD3932965.1"/>
    </source>
</evidence>
<name>A0A927EZQ6_9ACTN</name>
<dbReference type="RefSeq" id="WP_191210257.1">
    <property type="nucleotide sequence ID" value="NZ_BAABKL010000050.1"/>
</dbReference>
<dbReference type="AlphaFoldDB" id="A0A927EZQ6"/>